<dbReference type="InterPro" id="IPR019398">
    <property type="entry name" value="Pre-rRNA_process_TSR2"/>
</dbReference>
<dbReference type="Proteomes" id="UP001465755">
    <property type="component" value="Unassembled WGS sequence"/>
</dbReference>
<keyword evidence="2" id="KW-0698">rRNA processing</keyword>
<protein>
    <recommendedName>
        <fullName evidence="5">Pre-rRNA-processing protein TSR2</fullName>
    </recommendedName>
</protein>
<proteinExistence type="inferred from homology"/>
<comment type="caution">
    <text evidence="3">The sequence shown here is derived from an EMBL/GenBank/DDBJ whole genome shotgun (WGS) entry which is preliminary data.</text>
</comment>
<organism evidence="3 4">
    <name type="scientific">Symbiochloris irregularis</name>
    <dbReference type="NCBI Taxonomy" id="706552"/>
    <lineage>
        <taxon>Eukaryota</taxon>
        <taxon>Viridiplantae</taxon>
        <taxon>Chlorophyta</taxon>
        <taxon>core chlorophytes</taxon>
        <taxon>Trebouxiophyceae</taxon>
        <taxon>Trebouxiales</taxon>
        <taxon>Trebouxiaceae</taxon>
        <taxon>Symbiochloris</taxon>
    </lineage>
</organism>
<dbReference type="GO" id="GO:0006364">
    <property type="term" value="P:rRNA processing"/>
    <property type="evidence" value="ECO:0007669"/>
    <property type="project" value="UniProtKB-KW"/>
</dbReference>
<comment type="similarity">
    <text evidence="1">Belongs to the TSR2 family.</text>
</comment>
<evidence type="ECO:0008006" key="5">
    <source>
        <dbReference type="Google" id="ProtNLM"/>
    </source>
</evidence>
<reference evidence="3 4" key="1">
    <citation type="journal article" date="2024" name="Nat. Commun.">
        <title>Phylogenomics reveals the evolutionary origins of lichenization in chlorophyte algae.</title>
        <authorList>
            <person name="Puginier C."/>
            <person name="Libourel C."/>
            <person name="Otte J."/>
            <person name="Skaloud P."/>
            <person name="Haon M."/>
            <person name="Grisel S."/>
            <person name="Petersen M."/>
            <person name="Berrin J.G."/>
            <person name="Delaux P.M."/>
            <person name="Dal Grande F."/>
            <person name="Keller J."/>
        </authorList>
    </citation>
    <scope>NUCLEOTIDE SEQUENCE [LARGE SCALE GENOMIC DNA]</scope>
    <source>
        <strain evidence="3 4">SAG 2036</strain>
    </source>
</reference>
<sequence length="160" mass="17244">MQLRSGSVVGGSSGALSGVGKELFEEGVAAVFHRWTALCLAISEQWGGLNSAEKAEDLYTEVINWFSKDKVHHADDLEGLMVDQLLVDFNAQIEDGSTREVAKSLVALHHDLMQGKTSILDSLRDSGPSGASASQRQQVDLDGQNKRTAVIYCGCPQVLQ</sequence>
<name>A0AAW1NXG9_9CHLO</name>
<evidence type="ECO:0000313" key="3">
    <source>
        <dbReference type="EMBL" id="KAK9798580.1"/>
    </source>
</evidence>
<evidence type="ECO:0000256" key="2">
    <source>
        <dbReference type="ARBA" id="ARBA00022552"/>
    </source>
</evidence>
<dbReference type="EMBL" id="JALJOQ010000096">
    <property type="protein sequence ID" value="KAK9798580.1"/>
    <property type="molecule type" value="Genomic_DNA"/>
</dbReference>
<dbReference type="AlphaFoldDB" id="A0AAW1NXG9"/>
<accession>A0AAW1NXG9</accession>
<evidence type="ECO:0000256" key="1">
    <source>
        <dbReference type="ARBA" id="ARBA00006524"/>
    </source>
</evidence>
<keyword evidence="4" id="KW-1185">Reference proteome</keyword>
<gene>
    <name evidence="3" type="ORF">WJX73_002507</name>
</gene>
<dbReference type="PANTHER" id="PTHR21250">
    <property type="entry name" value="PRE-RRNA-PROCESSING PROTEIN TSR2 HOMOLOG"/>
    <property type="match status" value="1"/>
</dbReference>
<dbReference type="Pfam" id="PF10273">
    <property type="entry name" value="WGG"/>
    <property type="match status" value="1"/>
</dbReference>
<evidence type="ECO:0000313" key="4">
    <source>
        <dbReference type="Proteomes" id="UP001465755"/>
    </source>
</evidence>